<dbReference type="STRING" id="1454001.AW08_02904"/>
<name>A0A011PHY7_9PROT</name>
<keyword evidence="2" id="KW-1185">Reference proteome</keyword>
<reference evidence="1" key="1">
    <citation type="submission" date="2014-02" db="EMBL/GenBank/DDBJ databases">
        <title>Expanding our view of genomic diversity in Candidatus Accumulibacter clades.</title>
        <authorList>
            <person name="Skennerton C.T."/>
            <person name="Barr J.J."/>
            <person name="Slater F.R."/>
            <person name="Bond P.L."/>
            <person name="Tyson G.W."/>
        </authorList>
    </citation>
    <scope>NUCLEOTIDE SEQUENCE [LARGE SCALE GENOMIC DNA]</scope>
</reference>
<dbReference type="PATRIC" id="fig|1454001.3.peg.2925"/>
<gene>
    <name evidence="1" type="ORF">AW08_02904</name>
</gene>
<organism evidence="1 2">
    <name type="scientific">Candidatus Accumulibacter adjunctus</name>
    <dbReference type="NCBI Taxonomy" id="1454001"/>
    <lineage>
        <taxon>Bacteria</taxon>
        <taxon>Pseudomonadati</taxon>
        <taxon>Pseudomonadota</taxon>
        <taxon>Betaproteobacteria</taxon>
        <taxon>Candidatus Accumulibacter</taxon>
    </lineage>
</organism>
<proteinExistence type="predicted"/>
<dbReference type="PANTHER" id="PTHR36300">
    <property type="entry name" value="RAW, ISOFORM A"/>
    <property type="match status" value="1"/>
</dbReference>
<protein>
    <recommendedName>
        <fullName evidence="3">Nucleoside 2-deoxyribosyltransferase</fullName>
    </recommendedName>
</protein>
<dbReference type="AlphaFoldDB" id="A0A011PHY7"/>
<dbReference type="Proteomes" id="UP000020218">
    <property type="component" value="Unassembled WGS sequence"/>
</dbReference>
<dbReference type="Gene3D" id="3.40.50.450">
    <property type="match status" value="1"/>
</dbReference>
<dbReference type="GO" id="GO:0005886">
    <property type="term" value="C:plasma membrane"/>
    <property type="evidence" value="ECO:0007669"/>
    <property type="project" value="TreeGrafter"/>
</dbReference>
<comment type="caution">
    <text evidence="1">The sequence shown here is derived from an EMBL/GenBank/DDBJ whole genome shotgun (WGS) entry which is preliminary data.</text>
</comment>
<evidence type="ECO:0000313" key="1">
    <source>
        <dbReference type="EMBL" id="EXI65879.1"/>
    </source>
</evidence>
<dbReference type="InterPro" id="IPR039470">
    <property type="entry name" value="Nuc_deoxyri_tr2"/>
</dbReference>
<dbReference type="Pfam" id="PF15891">
    <property type="entry name" value="Nuc_deoxyri_tr2"/>
    <property type="match status" value="1"/>
</dbReference>
<accession>A0A011PHY7</accession>
<evidence type="ECO:0000313" key="2">
    <source>
        <dbReference type="Proteomes" id="UP000020218"/>
    </source>
</evidence>
<dbReference type="EMBL" id="JFAX01000018">
    <property type="protein sequence ID" value="EXI65879.1"/>
    <property type="molecule type" value="Genomic_DNA"/>
</dbReference>
<sequence length="259" mass="28228">MSVQVFLGGACGTTTWRADVAIPLLRAAGITFHDPQLADGEWTSAHQYAEMEARSAADVWLFVVNESTCGVASVAECAYRIGQRGRLALALTDLPDDAVLHGRTLARREIDDINRGRVFLRAMAEKHGVAVFASVADATAHAIELARQAAGELSLDRLAAVLRRVSLPGYSFVPEAIAGHLSVRISKAERNSRSGATEIMLGRRWLIERAATPDEVVRTLLKAALTWEEHELRESFRLDGRLVFDPHFQLPADAASGHP</sequence>
<evidence type="ECO:0008006" key="3">
    <source>
        <dbReference type="Google" id="ProtNLM"/>
    </source>
</evidence>
<dbReference type="PANTHER" id="PTHR36300:SF1">
    <property type="entry name" value="RAW, ISOFORM A"/>
    <property type="match status" value="1"/>
</dbReference>